<evidence type="ECO:0008006" key="4">
    <source>
        <dbReference type="Google" id="ProtNLM"/>
    </source>
</evidence>
<reference evidence="2" key="2">
    <citation type="submission" date="2018-05" db="EMBL/GenBank/DDBJ databases">
        <title>OpunRS2 (Oryza punctata Reference Sequence Version 2).</title>
        <authorList>
            <person name="Zhang J."/>
            <person name="Kudrna D."/>
            <person name="Lee S."/>
            <person name="Talag J."/>
            <person name="Welchert J."/>
            <person name="Wing R.A."/>
        </authorList>
    </citation>
    <scope>NUCLEOTIDE SEQUENCE [LARGE SCALE GENOMIC DNA]</scope>
</reference>
<dbReference type="OMA" id="CMDKYNI"/>
<protein>
    <recommendedName>
        <fullName evidence="4">Pectinesterase inhibitor domain-containing protein</fullName>
    </recommendedName>
</protein>
<dbReference type="PANTHER" id="PTHR34838">
    <property type="entry name" value="OS08G0142100 PROTEIN-RELATED"/>
    <property type="match status" value="1"/>
</dbReference>
<reference evidence="2" key="1">
    <citation type="submission" date="2015-04" db="UniProtKB">
        <authorList>
            <consortium name="EnsemblPlants"/>
        </authorList>
    </citation>
    <scope>IDENTIFICATION</scope>
</reference>
<dbReference type="InterPro" id="IPR035513">
    <property type="entry name" value="Invertase/methylesterase_inhib"/>
</dbReference>
<keyword evidence="1" id="KW-0732">Signal</keyword>
<feature type="chain" id="PRO_5002366872" description="Pectinesterase inhibitor domain-containing protein" evidence="1">
    <location>
        <begin position="26"/>
        <end position="187"/>
    </location>
</feature>
<accession>A0A0E0LR44</accession>
<proteinExistence type="predicted"/>
<name>A0A0E0LR44_ORYPU</name>
<organism evidence="2">
    <name type="scientific">Oryza punctata</name>
    <name type="common">Red rice</name>
    <dbReference type="NCBI Taxonomy" id="4537"/>
    <lineage>
        <taxon>Eukaryota</taxon>
        <taxon>Viridiplantae</taxon>
        <taxon>Streptophyta</taxon>
        <taxon>Embryophyta</taxon>
        <taxon>Tracheophyta</taxon>
        <taxon>Spermatophyta</taxon>
        <taxon>Magnoliopsida</taxon>
        <taxon>Liliopsida</taxon>
        <taxon>Poales</taxon>
        <taxon>Poaceae</taxon>
        <taxon>BOP clade</taxon>
        <taxon>Oryzoideae</taxon>
        <taxon>Oryzeae</taxon>
        <taxon>Oryzinae</taxon>
        <taxon>Oryza</taxon>
    </lineage>
</organism>
<keyword evidence="3" id="KW-1185">Reference proteome</keyword>
<evidence type="ECO:0000313" key="2">
    <source>
        <dbReference type="EnsemblPlants" id="OPUNC08G02400.1"/>
    </source>
</evidence>
<dbReference type="Gramene" id="OPUNC08G02400.1">
    <property type="protein sequence ID" value="OPUNC08G02400.1"/>
    <property type="gene ID" value="OPUNC08G02400"/>
</dbReference>
<dbReference type="Proteomes" id="UP000026962">
    <property type="component" value="Chromosome 8"/>
</dbReference>
<dbReference type="Gene3D" id="1.20.140.40">
    <property type="entry name" value="Invertase/pectin methylesterase inhibitor family protein"/>
    <property type="match status" value="1"/>
</dbReference>
<dbReference type="EnsemblPlants" id="OPUNC08G02400.1">
    <property type="protein sequence ID" value="OPUNC08G02400.1"/>
    <property type="gene ID" value="OPUNC08G02400"/>
</dbReference>
<evidence type="ECO:0000313" key="3">
    <source>
        <dbReference type="Proteomes" id="UP000026962"/>
    </source>
</evidence>
<sequence length="187" mass="20431">MEKPTILSVVTLSLTAAFLLTGGDACDGAPRMSAVDACKQASTADVMWQLCVRMLGTSPEPKEVTCYVFTAMNSNIEQYVISYEAADKVRQDASSSQQLSTACDTCMRNYDVAKMKMVYSRDRLRSCDLSAETRVDLLAAVVAVDDCATLLLRAGGDKTPLHRMVLLDRDRAVLLLRLAILLLPNKS</sequence>
<evidence type="ECO:0000256" key="1">
    <source>
        <dbReference type="SAM" id="SignalP"/>
    </source>
</evidence>
<feature type="signal peptide" evidence="1">
    <location>
        <begin position="1"/>
        <end position="25"/>
    </location>
</feature>
<dbReference type="HOGENOM" id="CLU_092954_1_0_1"/>
<dbReference type="SUPFAM" id="SSF101148">
    <property type="entry name" value="Plant invertase/pectin methylesterase inhibitor"/>
    <property type="match status" value="1"/>
</dbReference>
<dbReference type="PANTHER" id="PTHR34838:SF3">
    <property type="entry name" value="OS08G0142100 PROTEIN"/>
    <property type="match status" value="1"/>
</dbReference>
<dbReference type="eggNOG" id="KOG1075">
    <property type="taxonomic scope" value="Eukaryota"/>
</dbReference>
<dbReference type="AlphaFoldDB" id="A0A0E0LR44"/>